<dbReference type="OrthoDB" id="2441642at2759"/>
<feature type="compositionally biased region" description="Polar residues" evidence="1">
    <location>
        <begin position="17"/>
        <end position="26"/>
    </location>
</feature>
<feature type="non-terminal residue" evidence="2">
    <location>
        <position position="126"/>
    </location>
</feature>
<dbReference type="EMBL" id="DS995756">
    <property type="protein sequence ID" value="EGE07119.1"/>
    <property type="molecule type" value="Genomic_DNA"/>
</dbReference>
<dbReference type="Proteomes" id="UP000009169">
    <property type="component" value="Unassembled WGS sequence"/>
</dbReference>
<feature type="region of interest" description="Disordered" evidence="1">
    <location>
        <begin position="1"/>
        <end position="126"/>
    </location>
</feature>
<sequence length="126" mass="13309">MTMIQASPPSNGGGQAAVQQLESQNAPLALPGYTPQHQQQSQAMTDSPPPQYHPPGAEQASSNNMEVDSVGSDTRSRRGTSVISMDDIEAAQALEGLRSEYTHTPAPSRPPNNSTSQAPETTEPEP</sequence>
<protein>
    <submittedName>
        <fullName evidence="2">Uncharacterized protein</fullName>
    </submittedName>
</protein>
<organism evidence="2 3">
    <name type="scientific">Trichophyton equinum (strain ATCC MYA-4606 / CBS 127.97)</name>
    <name type="common">Horse ringworm fungus</name>
    <dbReference type="NCBI Taxonomy" id="559882"/>
    <lineage>
        <taxon>Eukaryota</taxon>
        <taxon>Fungi</taxon>
        <taxon>Dikarya</taxon>
        <taxon>Ascomycota</taxon>
        <taxon>Pezizomycotina</taxon>
        <taxon>Eurotiomycetes</taxon>
        <taxon>Eurotiomycetidae</taxon>
        <taxon>Onygenales</taxon>
        <taxon>Arthrodermataceae</taxon>
        <taxon>Trichophyton</taxon>
    </lineage>
</organism>
<evidence type="ECO:0000313" key="3">
    <source>
        <dbReference type="Proteomes" id="UP000009169"/>
    </source>
</evidence>
<name>F2PZ01_TRIEC</name>
<evidence type="ECO:0000313" key="2">
    <source>
        <dbReference type="EMBL" id="EGE07119.1"/>
    </source>
</evidence>
<reference evidence="3" key="1">
    <citation type="journal article" date="2012" name="MBio">
        <title>Comparative genome analysis of Trichophyton rubrum and related dermatophytes reveals candidate genes involved in infection.</title>
        <authorList>
            <person name="Martinez D.A."/>
            <person name="Oliver B.G."/>
            <person name="Graeser Y."/>
            <person name="Goldberg J.M."/>
            <person name="Li W."/>
            <person name="Martinez-Rossi N.M."/>
            <person name="Monod M."/>
            <person name="Shelest E."/>
            <person name="Barton R.C."/>
            <person name="Birch E."/>
            <person name="Brakhage A.A."/>
            <person name="Chen Z."/>
            <person name="Gurr S.J."/>
            <person name="Heiman D."/>
            <person name="Heitman J."/>
            <person name="Kosti I."/>
            <person name="Rossi A."/>
            <person name="Saif S."/>
            <person name="Samalova M."/>
            <person name="Saunders C.W."/>
            <person name="Shea T."/>
            <person name="Summerbell R.C."/>
            <person name="Xu J."/>
            <person name="Young S."/>
            <person name="Zeng Q."/>
            <person name="Birren B.W."/>
            <person name="Cuomo C.A."/>
            <person name="White T.C."/>
        </authorList>
    </citation>
    <scope>NUCLEOTIDE SEQUENCE [LARGE SCALE GENOMIC DNA]</scope>
    <source>
        <strain evidence="3">ATCC MYA-4606 / CBS 127.97</strain>
    </source>
</reference>
<dbReference type="HOGENOM" id="CLU_1998098_0_0_1"/>
<proteinExistence type="predicted"/>
<feature type="compositionally biased region" description="Polar residues" evidence="1">
    <location>
        <begin position="111"/>
        <end position="120"/>
    </location>
</feature>
<dbReference type="AlphaFoldDB" id="F2PZ01"/>
<keyword evidence="3" id="KW-1185">Reference proteome</keyword>
<evidence type="ECO:0000256" key="1">
    <source>
        <dbReference type="SAM" id="MobiDB-lite"/>
    </source>
</evidence>
<feature type="compositionally biased region" description="Polar residues" evidence="1">
    <location>
        <begin position="1"/>
        <end position="10"/>
    </location>
</feature>
<gene>
    <name evidence="2" type="ORF">TEQG_06107</name>
</gene>
<feature type="compositionally biased region" description="Polar residues" evidence="1">
    <location>
        <begin position="35"/>
        <end position="45"/>
    </location>
</feature>
<accession>F2PZ01</accession>
<dbReference type="VEuPathDB" id="FungiDB:TEQG_06107"/>